<dbReference type="Pfam" id="PF22588">
    <property type="entry name" value="dCache_1_like"/>
    <property type="match status" value="1"/>
</dbReference>
<dbReference type="RefSeq" id="WP_149165452.1">
    <property type="nucleotide sequence ID" value="NZ_QOKV01000008.1"/>
</dbReference>
<feature type="transmembrane region" description="Helical" evidence="7">
    <location>
        <begin position="6"/>
        <end position="24"/>
    </location>
</feature>
<dbReference type="EMBL" id="QOKV01000008">
    <property type="protein sequence ID" value="KAA0685204.1"/>
    <property type="molecule type" value="Genomic_DNA"/>
</dbReference>
<dbReference type="Gene3D" id="3.30.450.20">
    <property type="entry name" value="PAS domain"/>
    <property type="match status" value="3"/>
</dbReference>
<dbReference type="SUPFAM" id="SSF52172">
    <property type="entry name" value="CheY-like"/>
    <property type="match status" value="1"/>
</dbReference>
<feature type="modified residue" description="4-aspartylphosphate" evidence="6">
    <location>
        <position position="748"/>
    </location>
</feature>
<dbReference type="SMART" id="SM00448">
    <property type="entry name" value="REC"/>
    <property type="match status" value="1"/>
</dbReference>
<dbReference type="PRINTS" id="PR00344">
    <property type="entry name" value="BCTRLSENSOR"/>
</dbReference>
<dbReference type="PROSITE" id="PS50109">
    <property type="entry name" value="HIS_KIN"/>
    <property type="match status" value="1"/>
</dbReference>
<reference evidence="11 12" key="1">
    <citation type="submission" date="2018-07" db="EMBL/GenBank/DDBJ databases">
        <title>Genome sequence of Roseomonas fauriae ATCC 49958.</title>
        <authorList>
            <person name="Sant'Anna F.H."/>
            <person name="Baldani J.I."/>
            <person name="Zilli J.E."/>
            <person name="Reis V.M."/>
            <person name="Hartmann A."/>
            <person name="Cruz L."/>
            <person name="de Souza E.M."/>
            <person name="de Oliveira Pedrosa F."/>
            <person name="Passaglia L.M.P."/>
        </authorList>
    </citation>
    <scope>NUCLEOTIDE SEQUENCE [LARGE SCALE GENOMIC DNA]</scope>
    <source>
        <strain evidence="11 12">ATCC 49958</strain>
    </source>
</reference>
<dbReference type="InterPro" id="IPR004358">
    <property type="entry name" value="Sig_transdc_His_kin-like_C"/>
</dbReference>
<dbReference type="PANTHER" id="PTHR43047">
    <property type="entry name" value="TWO-COMPONENT HISTIDINE PROTEIN KINASE"/>
    <property type="match status" value="1"/>
</dbReference>
<name>A0A6L3AZK0_AZOBR</name>
<dbReference type="InterPro" id="IPR054327">
    <property type="entry name" value="His-kinase-like_sensor"/>
</dbReference>
<keyword evidence="7" id="KW-0812">Transmembrane</keyword>
<dbReference type="SUPFAM" id="SSF55874">
    <property type="entry name" value="ATPase domain of HSP90 chaperone/DNA topoisomerase II/histidine kinase"/>
    <property type="match status" value="1"/>
</dbReference>
<dbReference type="SUPFAM" id="SSF55785">
    <property type="entry name" value="PYP-like sensor domain (PAS domain)"/>
    <property type="match status" value="1"/>
</dbReference>
<evidence type="ECO:0000259" key="9">
    <source>
        <dbReference type="PROSITE" id="PS50110"/>
    </source>
</evidence>
<feature type="domain" description="Histidine kinase" evidence="8">
    <location>
        <begin position="462"/>
        <end position="675"/>
    </location>
</feature>
<dbReference type="InterPro" id="IPR001789">
    <property type="entry name" value="Sig_transdc_resp-reg_receiver"/>
</dbReference>
<dbReference type="PROSITE" id="PS50110">
    <property type="entry name" value="RESPONSE_REGULATORY"/>
    <property type="match status" value="1"/>
</dbReference>
<keyword evidence="4" id="KW-0808">Transferase</keyword>
<gene>
    <name evidence="11" type="ORF">DS837_14680</name>
</gene>
<dbReference type="CDD" id="cd18773">
    <property type="entry name" value="PDC1_HK_sensor"/>
    <property type="match status" value="1"/>
</dbReference>
<dbReference type="PROSITE" id="PS50113">
    <property type="entry name" value="PAC"/>
    <property type="match status" value="1"/>
</dbReference>
<dbReference type="AlphaFoldDB" id="A0A6L3AZK0"/>
<dbReference type="Gene3D" id="3.30.565.10">
    <property type="entry name" value="Histidine kinase-like ATPase, C-terminal domain"/>
    <property type="match status" value="1"/>
</dbReference>
<dbReference type="InterPro" id="IPR036890">
    <property type="entry name" value="HATPase_C_sf"/>
</dbReference>
<dbReference type="InterPro" id="IPR000014">
    <property type="entry name" value="PAS"/>
</dbReference>
<evidence type="ECO:0000259" key="10">
    <source>
        <dbReference type="PROSITE" id="PS50113"/>
    </source>
</evidence>
<feature type="domain" description="Response regulatory" evidence="9">
    <location>
        <begin position="698"/>
        <end position="814"/>
    </location>
</feature>
<evidence type="ECO:0000256" key="5">
    <source>
        <dbReference type="ARBA" id="ARBA00022777"/>
    </source>
</evidence>
<dbReference type="Proteomes" id="UP000476837">
    <property type="component" value="Unassembled WGS sequence"/>
</dbReference>
<dbReference type="SMART" id="SM00387">
    <property type="entry name" value="HATPase_c"/>
    <property type="match status" value="1"/>
</dbReference>
<evidence type="ECO:0000256" key="7">
    <source>
        <dbReference type="SAM" id="Phobius"/>
    </source>
</evidence>
<keyword evidence="7" id="KW-1133">Transmembrane helix</keyword>
<proteinExistence type="predicted"/>
<dbReference type="EC" id="2.7.13.3" evidence="2"/>
<dbReference type="CDD" id="cd00130">
    <property type="entry name" value="PAS"/>
    <property type="match status" value="1"/>
</dbReference>
<dbReference type="InterPro" id="IPR000700">
    <property type="entry name" value="PAS-assoc_C"/>
</dbReference>
<protein>
    <recommendedName>
        <fullName evidence="2">histidine kinase</fullName>
        <ecNumber evidence="2">2.7.13.3</ecNumber>
    </recommendedName>
</protein>
<dbReference type="PANTHER" id="PTHR43047:SF9">
    <property type="entry name" value="HISTIDINE KINASE"/>
    <property type="match status" value="1"/>
</dbReference>
<dbReference type="Pfam" id="PF00072">
    <property type="entry name" value="Response_reg"/>
    <property type="match status" value="1"/>
</dbReference>
<dbReference type="SUPFAM" id="SSF47384">
    <property type="entry name" value="Homodimeric domain of signal transducing histidine kinase"/>
    <property type="match status" value="1"/>
</dbReference>
<dbReference type="SMART" id="SM00388">
    <property type="entry name" value="HisKA"/>
    <property type="match status" value="1"/>
</dbReference>
<dbReference type="InterPro" id="IPR005467">
    <property type="entry name" value="His_kinase_dom"/>
</dbReference>
<dbReference type="GO" id="GO:0009927">
    <property type="term" value="F:histidine phosphotransfer kinase activity"/>
    <property type="evidence" value="ECO:0007669"/>
    <property type="project" value="TreeGrafter"/>
</dbReference>
<dbReference type="CDD" id="cd12915">
    <property type="entry name" value="PDC2_DGC_like"/>
    <property type="match status" value="1"/>
</dbReference>
<feature type="domain" description="PAC" evidence="10">
    <location>
        <begin position="386"/>
        <end position="444"/>
    </location>
</feature>
<dbReference type="NCBIfam" id="TIGR00229">
    <property type="entry name" value="sensory_box"/>
    <property type="match status" value="1"/>
</dbReference>
<dbReference type="GO" id="GO:0005886">
    <property type="term" value="C:plasma membrane"/>
    <property type="evidence" value="ECO:0007669"/>
    <property type="project" value="TreeGrafter"/>
</dbReference>
<evidence type="ECO:0000256" key="3">
    <source>
        <dbReference type="ARBA" id="ARBA00022553"/>
    </source>
</evidence>
<dbReference type="InterPro" id="IPR013656">
    <property type="entry name" value="PAS_4"/>
</dbReference>
<evidence type="ECO:0000256" key="2">
    <source>
        <dbReference type="ARBA" id="ARBA00012438"/>
    </source>
</evidence>
<dbReference type="InterPro" id="IPR035965">
    <property type="entry name" value="PAS-like_dom_sf"/>
</dbReference>
<dbReference type="CDD" id="cd00082">
    <property type="entry name" value="HisKA"/>
    <property type="match status" value="1"/>
</dbReference>
<evidence type="ECO:0000256" key="6">
    <source>
        <dbReference type="PROSITE-ProRule" id="PRU00169"/>
    </source>
</evidence>
<dbReference type="GO" id="GO:0000155">
    <property type="term" value="F:phosphorelay sensor kinase activity"/>
    <property type="evidence" value="ECO:0007669"/>
    <property type="project" value="InterPro"/>
</dbReference>
<dbReference type="Gene3D" id="3.40.50.2300">
    <property type="match status" value="1"/>
</dbReference>
<dbReference type="InterPro" id="IPR036097">
    <property type="entry name" value="HisK_dim/P_sf"/>
</dbReference>
<evidence type="ECO:0000313" key="11">
    <source>
        <dbReference type="EMBL" id="KAA0685204.1"/>
    </source>
</evidence>
<sequence>MEARLVLPAVAVAVAIAALWWTLLTRIDREERFLDQTTRQHTAAMAQLVEEQAIATFRRLDDLLIDVASHVEKDIPLLIPTRRSFEEGLAASIRIYDGNGWLSMGLGRTTTRNPVLEWEEFARHKSGVHRKGNQKGFVIGLPFVSPGTSDVFIPVSRRLDGADGTFRGVAVIDVPAEIFSRFYGRLDLPRDSSVAIARADGPLLARQALQDQVFGRSFRSSGLWPEAGSGTVRHHRVVSPVDGVERIYAFRASADYPLMTVVGESVETVFGAWRQNRFYSIIWAAATTAVILLFTTAFLVELQRRRHGDRALRIRNRAMEWSGDGILIADATRPGSPVVYTNPAFARLMGIAPGAADGRAARDVLAGLMGDEMGLSPLCDGAEDAGDMRAEFLRPGTGLEGDAPEVWLELRASPVRGAGGRLVSVIATVRDITEHKTAQAALAEARREADRANIGKSKFLAAASHDLRQPVQSLMLLMEALSTRATDPAMRKILTTMDRALGALKMLLDGLLDVSRLEAGAVEPKRMVFPVTDLLDRIAANSRPVAVRKGLLLHIMPCGAHVDSDPMLLGRILQNLVENALRYTNRGRILVGCRRRGAVLRIEVWDTGIGIPTDRQEDIFHEFVQVGNASRDRDQGLGLGLAVVRRLARMLDHPVSLRSEPGRGSVFRVEVPLAAPPAPAETLPGDFPVTARMRAGARVLVVEDDPIVREGLCAMIRQWGHEAFPTASFGEAVEALRRHPDPDVIVADYRLGEGHTGTETIREVRRRSKRPIPGILVTGDTAPERLAEAEAGQFSILHKPVLADDLHRAIALALAPTALAPTALALNEPSPGPAQRELVD</sequence>
<keyword evidence="3 6" id="KW-0597">Phosphoprotein</keyword>
<keyword evidence="5" id="KW-0418">Kinase</keyword>
<comment type="caution">
    <text evidence="11">The sequence shown here is derived from an EMBL/GenBank/DDBJ whole genome shotgun (WGS) entry which is preliminary data.</text>
</comment>
<evidence type="ECO:0000313" key="12">
    <source>
        <dbReference type="Proteomes" id="UP000476837"/>
    </source>
</evidence>
<organism evidence="11 12">
    <name type="scientific">Azospirillum brasilense</name>
    <dbReference type="NCBI Taxonomy" id="192"/>
    <lineage>
        <taxon>Bacteria</taxon>
        <taxon>Pseudomonadati</taxon>
        <taxon>Pseudomonadota</taxon>
        <taxon>Alphaproteobacteria</taxon>
        <taxon>Rhodospirillales</taxon>
        <taxon>Azospirillaceae</taxon>
        <taxon>Azospirillum</taxon>
    </lineage>
</organism>
<feature type="transmembrane region" description="Helical" evidence="7">
    <location>
        <begin position="278"/>
        <end position="300"/>
    </location>
</feature>
<comment type="catalytic activity">
    <reaction evidence="1">
        <text>ATP + protein L-histidine = ADP + protein N-phospho-L-histidine.</text>
        <dbReference type="EC" id="2.7.13.3"/>
    </reaction>
</comment>
<dbReference type="Gene3D" id="1.10.287.130">
    <property type="match status" value="1"/>
</dbReference>
<dbReference type="InterPro" id="IPR003661">
    <property type="entry name" value="HisK_dim/P_dom"/>
</dbReference>
<evidence type="ECO:0000259" key="8">
    <source>
        <dbReference type="PROSITE" id="PS50109"/>
    </source>
</evidence>
<dbReference type="InterPro" id="IPR011006">
    <property type="entry name" value="CheY-like_superfamily"/>
</dbReference>
<dbReference type="FunFam" id="3.30.565.10:FF:000049">
    <property type="entry name" value="Two-component sensor histidine kinase"/>
    <property type="match status" value="1"/>
</dbReference>
<dbReference type="Pfam" id="PF02518">
    <property type="entry name" value="HATPase_c"/>
    <property type="match status" value="1"/>
</dbReference>
<evidence type="ECO:0000256" key="4">
    <source>
        <dbReference type="ARBA" id="ARBA00022679"/>
    </source>
</evidence>
<accession>A0A6L3AZK0</accession>
<dbReference type="Pfam" id="PF08448">
    <property type="entry name" value="PAS_4"/>
    <property type="match status" value="1"/>
</dbReference>
<dbReference type="InterPro" id="IPR003594">
    <property type="entry name" value="HATPase_dom"/>
</dbReference>
<dbReference type="Pfam" id="PF00512">
    <property type="entry name" value="HisKA"/>
    <property type="match status" value="1"/>
</dbReference>
<keyword evidence="7" id="KW-0472">Membrane</keyword>
<evidence type="ECO:0000256" key="1">
    <source>
        <dbReference type="ARBA" id="ARBA00000085"/>
    </source>
</evidence>